<accession>A0ABT0YFJ6</accession>
<evidence type="ECO:0000313" key="4">
    <source>
        <dbReference type="Proteomes" id="UP001523216"/>
    </source>
</evidence>
<evidence type="ECO:0000313" key="3">
    <source>
        <dbReference type="EMBL" id="MCM4084809.1"/>
    </source>
</evidence>
<keyword evidence="4" id="KW-1185">Reference proteome</keyword>
<dbReference type="EMBL" id="JAMQOL010000084">
    <property type="protein sequence ID" value="MCM4084809.1"/>
    <property type="molecule type" value="Genomic_DNA"/>
</dbReference>
<dbReference type="PANTHER" id="PTHR43156">
    <property type="entry name" value="STAGE II SPORULATION PROTEIN E-RELATED"/>
    <property type="match status" value="1"/>
</dbReference>
<dbReference type="InterPro" id="IPR001932">
    <property type="entry name" value="PPM-type_phosphatase-like_dom"/>
</dbReference>
<name>A0ABT0YFJ6_9ACTN</name>
<dbReference type="InterPro" id="IPR052016">
    <property type="entry name" value="Bact_Sigma-Reg"/>
</dbReference>
<dbReference type="RefSeq" id="WP_251804547.1">
    <property type="nucleotide sequence ID" value="NZ_JAMQOL010000084.1"/>
</dbReference>
<evidence type="ECO:0000256" key="1">
    <source>
        <dbReference type="ARBA" id="ARBA00022801"/>
    </source>
</evidence>
<proteinExistence type="predicted"/>
<reference evidence="3 4" key="1">
    <citation type="submission" date="2022-06" db="EMBL/GenBank/DDBJ databases">
        <title>Actinoplanes abujensis sp. nov., isolated from Nigerian arid soil.</title>
        <authorList>
            <person name="Ding P."/>
        </authorList>
    </citation>
    <scope>NUCLEOTIDE SEQUENCE [LARGE SCALE GENOMIC DNA]</scope>
    <source>
        <strain evidence="4">TRM88002</strain>
    </source>
</reference>
<comment type="caution">
    <text evidence="3">The sequence shown here is derived from an EMBL/GenBank/DDBJ whole genome shotgun (WGS) entry which is preliminary data.</text>
</comment>
<keyword evidence="1" id="KW-0378">Hydrolase</keyword>
<dbReference type="Proteomes" id="UP001523216">
    <property type="component" value="Unassembled WGS sequence"/>
</dbReference>
<organism evidence="3 4">
    <name type="scientific">Paractinoplanes hotanensis</name>
    <dbReference type="NCBI Taxonomy" id="2906497"/>
    <lineage>
        <taxon>Bacteria</taxon>
        <taxon>Bacillati</taxon>
        <taxon>Actinomycetota</taxon>
        <taxon>Actinomycetes</taxon>
        <taxon>Micromonosporales</taxon>
        <taxon>Micromonosporaceae</taxon>
        <taxon>Paractinoplanes</taxon>
    </lineage>
</organism>
<protein>
    <submittedName>
        <fullName evidence="3">Serine/threonine-protein phosphatase</fullName>
    </submittedName>
</protein>
<evidence type="ECO:0000259" key="2">
    <source>
        <dbReference type="SMART" id="SM00331"/>
    </source>
</evidence>
<gene>
    <name evidence="3" type="ORF">LXN57_45510</name>
</gene>
<feature type="domain" description="PPM-type phosphatase" evidence="2">
    <location>
        <begin position="176"/>
        <end position="392"/>
    </location>
</feature>
<dbReference type="SUPFAM" id="SSF81606">
    <property type="entry name" value="PP2C-like"/>
    <property type="match status" value="1"/>
</dbReference>
<dbReference type="PANTHER" id="PTHR43156:SF2">
    <property type="entry name" value="STAGE II SPORULATION PROTEIN E"/>
    <property type="match status" value="1"/>
</dbReference>
<dbReference type="SMART" id="SM00331">
    <property type="entry name" value="PP2C_SIG"/>
    <property type="match status" value="1"/>
</dbReference>
<dbReference type="Gene3D" id="3.60.40.10">
    <property type="entry name" value="PPM-type phosphatase domain"/>
    <property type="match status" value="1"/>
</dbReference>
<sequence>MDRATDLRWYEALQQILAGAHLWRPDEVAPALDVVMARLRIRTRIWVVNYEQTALTPLPQPGPAPEVLPIDGTLPGRVFTRVRSAPAGDGPGYRWWTPMVDGTDRLGVIEFVGGDAAVAREEAFPERCELVAGLVGHLMNSAKQRGDHLERARRSQPMSTAAELLWASLPPLTASFDRAVVSAVLQPCYDVGGDGFDYAVDDGVMWLAVLDAAGRGLEAGLTCTVALAALRAARRAGGGLVDQARAVDTALTGQFRDSRFATAVLAELHLDTGRLRYLNAGHPAPVVLRGGRAVLELKAGRRLPLGLPDAAAEVAEETFEPDDRLLLYTDGVTEARTSGGERFGLFRMIDLVERNAAAALPAPETVRRLARAVIEHQGRPPADDATLVLVEWSAAASLNTLPTATQPDEIEEPA</sequence>
<dbReference type="Pfam" id="PF07228">
    <property type="entry name" value="SpoIIE"/>
    <property type="match status" value="1"/>
</dbReference>
<dbReference type="InterPro" id="IPR036457">
    <property type="entry name" value="PPM-type-like_dom_sf"/>
</dbReference>